<feature type="transmembrane region" description="Helical" evidence="1">
    <location>
        <begin position="7"/>
        <end position="28"/>
    </location>
</feature>
<evidence type="ECO:0000313" key="2">
    <source>
        <dbReference type="EMBL" id="MFC4337014.1"/>
    </source>
</evidence>
<keyword evidence="1" id="KW-0472">Membrane</keyword>
<organism evidence="2 3">
    <name type="scientific">Salininema proteolyticum</name>
    <dbReference type="NCBI Taxonomy" id="1607685"/>
    <lineage>
        <taxon>Bacteria</taxon>
        <taxon>Bacillati</taxon>
        <taxon>Actinomycetota</taxon>
        <taxon>Actinomycetes</taxon>
        <taxon>Glycomycetales</taxon>
        <taxon>Glycomycetaceae</taxon>
        <taxon>Salininema</taxon>
    </lineage>
</organism>
<keyword evidence="1" id="KW-0812">Transmembrane</keyword>
<reference evidence="3" key="1">
    <citation type="journal article" date="2019" name="Int. J. Syst. Evol. Microbiol.">
        <title>The Global Catalogue of Microorganisms (GCM) 10K type strain sequencing project: providing services to taxonomists for standard genome sequencing and annotation.</title>
        <authorList>
            <consortium name="The Broad Institute Genomics Platform"/>
            <consortium name="The Broad Institute Genome Sequencing Center for Infectious Disease"/>
            <person name="Wu L."/>
            <person name="Ma J."/>
        </authorList>
    </citation>
    <scope>NUCLEOTIDE SEQUENCE [LARGE SCALE GENOMIC DNA]</scope>
    <source>
        <strain evidence="3">IBRC-M 10908</strain>
    </source>
</reference>
<protein>
    <submittedName>
        <fullName evidence="2">Uncharacterized protein</fullName>
    </submittedName>
</protein>
<feature type="transmembrane region" description="Helical" evidence="1">
    <location>
        <begin position="48"/>
        <end position="67"/>
    </location>
</feature>
<name>A0ABV8U1M1_9ACTN</name>
<dbReference type="Proteomes" id="UP001595823">
    <property type="component" value="Unassembled WGS sequence"/>
</dbReference>
<evidence type="ECO:0000256" key="1">
    <source>
        <dbReference type="SAM" id="Phobius"/>
    </source>
</evidence>
<sequence>MRQLLTFVRGLFVLISIASVLLALWNGLFASYGDGPLTFSMANPESSSFIWLAVAAALVSLAISPMLPRPTDDG</sequence>
<accession>A0ABV8U1M1</accession>
<dbReference type="RefSeq" id="WP_380623534.1">
    <property type="nucleotide sequence ID" value="NZ_JBHSDK010000028.1"/>
</dbReference>
<comment type="caution">
    <text evidence="2">The sequence shown here is derived from an EMBL/GenBank/DDBJ whole genome shotgun (WGS) entry which is preliminary data.</text>
</comment>
<proteinExistence type="predicted"/>
<evidence type="ECO:0000313" key="3">
    <source>
        <dbReference type="Proteomes" id="UP001595823"/>
    </source>
</evidence>
<keyword evidence="3" id="KW-1185">Reference proteome</keyword>
<dbReference type="EMBL" id="JBHSDK010000028">
    <property type="protein sequence ID" value="MFC4337014.1"/>
    <property type="molecule type" value="Genomic_DNA"/>
</dbReference>
<gene>
    <name evidence="2" type="ORF">ACFPET_17565</name>
</gene>
<keyword evidence="1" id="KW-1133">Transmembrane helix</keyword>